<dbReference type="InterPro" id="IPR036962">
    <property type="entry name" value="Glyco_hydro_3_N_sf"/>
</dbReference>
<dbReference type="EMBL" id="VJZC01000018">
    <property type="protein sequence ID" value="MPY56563.1"/>
    <property type="molecule type" value="Genomic_DNA"/>
</dbReference>
<evidence type="ECO:0000256" key="1">
    <source>
        <dbReference type="ARBA" id="ARBA00022801"/>
    </source>
</evidence>
<gene>
    <name evidence="3" type="ORF">FNH08_05065</name>
</gene>
<sequence>MVYECRPEVASRTEPTVGVTVTVRSAGPSDPFRTGVRDSQYFEYCSEDPLLTARTTVGFVRGVQSAGMAATVKHFVGNDTRVLGEGTQRVFAPGYAHVGHPRAGARIRRDAVRRRPRRRTASRSLRSPGGPGAPLITPPSPREDLVLFHIHGGGLARLRTHAARSRGG</sequence>
<reference evidence="3 4" key="1">
    <citation type="submission" date="2019-07" db="EMBL/GenBank/DDBJ databases">
        <title>New species of Amycolatopsis and Streptomyces.</title>
        <authorList>
            <person name="Duangmal K."/>
            <person name="Teo W.F.A."/>
            <person name="Lipun K."/>
        </authorList>
    </citation>
    <scope>NUCLEOTIDE SEQUENCE [LARGE SCALE GENOMIC DNA]</scope>
    <source>
        <strain evidence="3 4">NBRC 106415</strain>
    </source>
</reference>
<feature type="region of interest" description="Disordered" evidence="2">
    <location>
        <begin position="102"/>
        <end position="141"/>
    </location>
</feature>
<organism evidence="3 4">
    <name type="scientific">Streptomyces spongiae</name>
    <dbReference type="NCBI Taxonomy" id="565072"/>
    <lineage>
        <taxon>Bacteria</taxon>
        <taxon>Bacillati</taxon>
        <taxon>Actinomycetota</taxon>
        <taxon>Actinomycetes</taxon>
        <taxon>Kitasatosporales</taxon>
        <taxon>Streptomycetaceae</taxon>
        <taxon>Streptomyces</taxon>
    </lineage>
</organism>
<feature type="compositionally biased region" description="Basic residues" evidence="2">
    <location>
        <begin position="102"/>
        <end position="121"/>
    </location>
</feature>
<dbReference type="GO" id="GO:0004553">
    <property type="term" value="F:hydrolase activity, hydrolyzing O-glycosyl compounds"/>
    <property type="evidence" value="ECO:0007669"/>
    <property type="project" value="InterPro"/>
</dbReference>
<protein>
    <submittedName>
        <fullName evidence="3">Uncharacterized protein</fullName>
    </submittedName>
</protein>
<dbReference type="GO" id="GO:0005975">
    <property type="term" value="P:carbohydrate metabolic process"/>
    <property type="evidence" value="ECO:0007669"/>
    <property type="project" value="InterPro"/>
</dbReference>
<dbReference type="InterPro" id="IPR017853">
    <property type="entry name" value="GH"/>
</dbReference>
<comment type="caution">
    <text evidence="3">The sequence shown here is derived from an EMBL/GenBank/DDBJ whole genome shotgun (WGS) entry which is preliminary data.</text>
</comment>
<dbReference type="AlphaFoldDB" id="A0A5N8XAQ3"/>
<proteinExistence type="predicted"/>
<accession>A0A5N8XAQ3</accession>
<name>A0A5N8XAQ3_9ACTN</name>
<dbReference type="SUPFAM" id="SSF51445">
    <property type="entry name" value="(Trans)glycosidases"/>
    <property type="match status" value="1"/>
</dbReference>
<dbReference type="Gene3D" id="3.20.20.300">
    <property type="entry name" value="Glycoside hydrolase, family 3, N-terminal domain"/>
    <property type="match status" value="1"/>
</dbReference>
<dbReference type="Proteomes" id="UP000400924">
    <property type="component" value="Unassembled WGS sequence"/>
</dbReference>
<evidence type="ECO:0000313" key="4">
    <source>
        <dbReference type="Proteomes" id="UP000400924"/>
    </source>
</evidence>
<evidence type="ECO:0000313" key="3">
    <source>
        <dbReference type="EMBL" id="MPY56563.1"/>
    </source>
</evidence>
<keyword evidence="4" id="KW-1185">Reference proteome</keyword>
<evidence type="ECO:0000256" key="2">
    <source>
        <dbReference type="SAM" id="MobiDB-lite"/>
    </source>
</evidence>
<keyword evidence="1" id="KW-0378">Hydrolase</keyword>